<feature type="transmembrane region" description="Helical" evidence="7">
    <location>
        <begin position="102"/>
        <end position="125"/>
    </location>
</feature>
<gene>
    <name evidence="9" type="ORF">LK09_01305</name>
</gene>
<keyword evidence="2 7" id="KW-0813">Transport</keyword>
<dbReference type="STRING" id="1348253.LK09_01305"/>
<protein>
    <submittedName>
        <fullName evidence="9">ABC transporter permease</fullName>
    </submittedName>
</protein>
<evidence type="ECO:0000259" key="8">
    <source>
        <dbReference type="PROSITE" id="PS50928"/>
    </source>
</evidence>
<comment type="similarity">
    <text evidence="7">Belongs to the binding-protein-dependent transport system permease family.</text>
</comment>
<evidence type="ECO:0000256" key="1">
    <source>
        <dbReference type="ARBA" id="ARBA00004651"/>
    </source>
</evidence>
<comment type="caution">
    <text evidence="9">The sequence shown here is derived from an EMBL/GenBank/DDBJ whole genome shotgun (WGS) entry which is preliminary data.</text>
</comment>
<keyword evidence="6 7" id="KW-0472">Membrane</keyword>
<sequence length="316" mass="33374">MSLGSYIVRRFGGLLLVLLVTSFLVFGLLYLAPGSPLAYILGPRGGSPAQVAAAIREYHLNDPFFLRYFTWISDVLHGNLGFSIVYRMPVSTLIGSRLGTTVALVAMSAVIIAIVGIVFGTLAALRGGWSDQLISSLAAIGLSTPVFVIGVALISLFAVNLGWFPTFGVGSGGVDTMWHLTLPAIALSVASAAYLVRITKAAVGEEQVREHVQTATVRGLSSGVITRRHVLRNALIPITTVMGLTIATLIAGAVVVENVFALDGIGSLLVKAILQRDFAVVQACVLVLVVAFVVINAIVDVLYTFIDPRISLGSKK</sequence>
<organism evidence="9 10">
    <name type="scientific">Microbacterium mangrovi</name>
    <dbReference type="NCBI Taxonomy" id="1348253"/>
    <lineage>
        <taxon>Bacteria</taxon>
        <taxon>Bacillati</taxon>
        <taxon>Actinomycetota</taxon>
        <taxon>Actinomycetes</taxon>
        <taxon>Micrococcales</taxon>
        <taxon>Microbacteriaceae</taxon>
        <taxon>Microbacterium</taxon>
    </lineage>
</organism>
<dbReference type="Proteomes" id="UP000031030">
    <property type="component" value="Unassembled WGS sequence"/>
</dbReference>
<evidence type="ECO:0000256" key="7">
    <source>
        <dbReference type="RuleBase" id="RU363032"/>
    </source>
</evidence>
<evidence type="ECO:0000256" key="5">
    <source>
        <dbReference type="ARBA" id="ARBA00022989"/>
    </source>
</evidence>
<dbReference type="InterPro" id="IPR000515">
    <property type="entry name" value="MetI-like"/>
</dbReference>
<feature type="transmembrane region" description="Helical" evidence="7">
    <location>
        <begin position="137"/>
        <end position="164"/>
    </location>
</feature>
<dbReference type="SUPFAM" id="SSF161098">
    <property type="entry name" value="MetI-like"/>
    <property type="match status" value="1"/>
</dbReference>
<dbReference type="RefSeq" id="WP_039394585.1">
    <property type="nucleotide sequence ID" value="NZ_JTDK01000001.1"/>
</dbReference>
<dbReference type="EMBL" id="JTDK01000001">
    <property type="protein sequence ID" value="KHK99981.1"/>
    <property type="molecule type" value="Genomic_DNA"/>
</dbReference>
<dbReference type="OrthoDB" id="9778910at2"/>
<feature type="transmembrane region" description="Helical" evidence="7">
    <location>
        <begin position="12"/>
        <end position="32"/>
    </location>
</feature>
<feature type="domain" description="ABC transmembrane type-1" evidence="8">
    <location>
        <begin position="98"/>
        <end position="299"/>
    </location>
</feature>
<dbReference type="GO" id="GO:0055085">
    <property type="term" value="P:transmembrane transport"/>
    <property type="evidence" value="ECO:0007669"/>
    <property type="project" value="InterPro"/>
</dbReference>
<dbReference type="Gene3D" id="1.10.3720.10">
    <property type="entry name" value="MetI-like"/>
    <property type="match status" value="1"/>
</dbReference>
<evidence type="ECO:0000313" key="10">
    <source>
        <dbReference type="Proteomes" id="UP000031030"/>
    </source>
</evidence>
<dbReference type="Pfam" id="PF00528">
    <property type="entry name" value="BPD_transp_1"/>
    <property type="match status" value="1"/>
</dbReference>
<evidence type="ECO:0000313" key="9">
    <source>
        <dbReference type="EMBL" id="KHK99981.1"/>
    </source>
</evidence>
<dbReference type="PANTHER" id="PTHR43163:SF6">
    <property type="entry name" value="DIPEPTIDE TRANSPORT SYSTEM PERMEASE PROTEIN DPPB-RELATED"/>
    <property type="match status" value="1"/>
</dbReference>
<feature type="transmembrane region" description="Helical" evidence="7">
    <location>
        <begin position="280"/>
        <end position="306"/>
    </location>
</feature>
<keyword evidence="10" id="KW-1185">Reference proteome</keyword>
<evidence type="ECO:0000256" key="3">
    <source>
        <dbReference type="ARBA" id="ARBA00022475"/>
    </source>
</evidence>
<dbReference type="GO" id="GO:0005886">
    <property type="term" value="C:plasma membrane"/>
    <property type="evidence" value="ECO:0007669"/>
    <property type="project" value="UniProtKB-SubCell"/>
</dbReference>
<accession>A0A0B2AEA6</accession>
<dbReference type="PANTHER" id="PTHR43163">
    <property type="entry name" value="DIPEPTIDE TRANSPORT SYSTEM PERMEASE PROTEIN DPPB-RELATED"/>
    <property type="match status" value="1"/>
</dbReference>
<reference evidence="9 10" key="1">
    <citation type="submission" date="2014-11" db="EMBL/GenBank/DDBJ databases">
        <title>Genome sequence of Microbacterium mangrovi MUSC 115(T).</title>
        <authorList>
            <person name="Lee L.-H."/>
        </authorList>
    </citation>
    <scope>NUCLEOTIDE SEQUENCE [LARGE SCALE GENOMIC DNA]</scope>
    <source>
        <strain evidence="9 10">MUSC 115</strain>
    </source>
</reference>
<dbReference type="Pfam" id="PF19300">
    <property type="entry name" value="BPD_transp_1_N"/>
    <property type="match status" value="1"/>
</dbReference>
<comment type="subcellular location">
    <subcellularLocation>
        <location evidence="1 7">Cell membrane</location>
        <topology evidence="1 7">Multi-pass membrane protein</topology>
    </subcellularLocation>
</comment>
<keyword evidence="3" id="KW-1003">Cell membrane</keyword>
<feature type="transmembrane region" description="Helical" evidence="7">
    <location>
        <begin position="176"/>
        <end position="196"/>
    </location>
</feature>
<keyword evidence="4 7" id="KW-0812">Transmembrane</keyword>
<evidence type="ECO:0000256" key="4">
    <source>
        <dbReference type="ARBA" id="ARBA00022692"/>
    </source>
</evidence>
<evidence type="ECO:0000256" key="2">
    <source>
        <dbReference type="ARBA" id="ARBA00022448"/>
    </source>
</evidence>
<name>A0A0B2AEA6_9MICO</name>
<feature type="transmembrane region" description="Helical" evidence="7">
    <location>
        <begin position="235"/>
        <end position="260"/>
    </location>
</feature>
<dbReference type="AlphaFoldDB" id="A0A0B2AEA6"/>
<dbReference type="PROSITE" id="PS50928">
    <property type="entry name" value="ABC_TM1"/>
    <property type="match status" value="1"/>
</dbReference>
<dbReference type="InterPro" id="IPR045621">
    <property type="entry name" value="BPD_transp_1_N"/>
</dbReference>
<dbReference type="InterPro" id="IPR035906">
    <property type="entry name" value="MetI-like_sf"/>
</dbReference>
<proteinExistence type="inferred from homology"/>
<dbReference type="CDD" id="cd06261">
    <property type="entry name" value="TM_PBP2"/>
    <property type="match status" value="1"/>
</dbReference>
<keyword evidence="5 7" id="KW-1133">Transmembrane helix</keyword>
<evidence type="ECO:0000256" key="6">
    <source>
        <dbReference type="ARBA" id="ARBA00023136"/>
    </source>
</evidence>